<dbReference type="SUPFAM" id="SSF51735">
    <property type="entry name" value="NAD(P)-binding Rossmann-fold domains"/>
    <property type="match status" value="1"/>
</dbReference>
<evidence type="ECO:0000256" key="4">
    <source>
        <dbReference type="RuleBase" id="RU000363"/>
    </source>
</evidence>
<evidence type="ECO:0000313" key="6">
    <source>
        <dbReference type="Proteomes" id="UP001211907"/>
    </source>
</evidence>
<proteinExistence type="inferred from homology"/>
<gene>
    <name evidence="5" type="ORF">HK100_002378</name>
</gene>
<dbReference type="GO" id="GO:0016491">
    <property type="term" value="F:oxidoreductase activity"/>
    <property type="evidence" value="ECO:0007669"/>
    <property type="project" value="UniProtKB-KW"/>
</dbReference>
<dbReference type="PRINTS" id="PR00081">
    <property type="entry name" value="GDHRDH"/>
</dbReference>
<evidence type="ECO:0000256" key="3">
    <source>
        <dbReference type="ARBA" id="ARBA00023002"/>
    </source>
</evidence>
<sequence>MVHSALVTGANKGLGFECVKQLSAAFPDAIIFMGTRSASRGAESLAKLHATNLGQNVQVLELDVLDPLSIERARVNVQDRLGKSTGLDVLINNAGVSGFDGNVASVFEVNVFAVKNVTNAFLPIISVDGLVINVSSEAGTWAQHHMNAELQRVFEDIENATWDKVFELALDYQKPVRKYEWPAVEDTVGAYGISKALLNFYSRRLAAENLAVRFVSVCPGSCATDINGNTGYRTAAKGGSSILWPVLNSGFTTGLLYQDGKALEFAAPMSAEFAAHLKSLQGSS</sequence>
<reference evidence="5" key="1">
    <citation type="submission" date="2020-05" db="EMBL/GenBank/DDBJ databases">
        <title>Phylogenomic resolution of chytrid fungi.</title>
        <authorList>
            <person name="Stajich J.E."/>
            <person name="Amses K."/>
            <person name="Simmons R."/>
            <person name="Seto K."/>
            <person name="Myers J."/>
            <person name="Bonds A."/>
            <person name="Quandt C.A."/>
            <person name="Barry K."/>
            <person name="Liu P."/>
            <person name="Grigoriev I."/>
            <person name="Longcore J.E."/>
            <person name="James T.Y."/>
        </authorList>
    </citation>
    <scope>NUCLEOTIDE SEQUENCE</scope>
    <source>
        <strain evidence="5">JEL0513</strain>
    </source>
</reference>
<keyword evidence="3" id="KW-0560">Oxidoreductase</keyword>
<protein>
    <recommendedName>
        <fullName evidence="7">NAD(P)-binding protein</fullName>
    </recommendedName>
</protein>
<keyword evidence="6" id="KW-1185">Reference proteome</keyword>
<dbReference type="Proteomes" id="UP001211907">
    <property type="component" value="Unassembled WGS sequence"/>
</dbReference>
<dbReference type="InterPro" id="IPR002347">
    <property type="entry name" value="SDR_fam"/>
</dbReference>
<keyword evidence="2" id="KW-0521">NADP</keyword>
<organism evidence="5 6">
    <name type="scientific">Physocladia obscura</name>
    <dbReference type="NCBI Taxonomy" id="109957"/>
    <lineage>
        <taxon>Eukaryota</taxon>
        <taxon>Fungi</taxon>
        <taxon>Fungi incertae sedis</taxon>
        <taxon>Chytridiomycota</taxon>
        <taxon>Chytridiomycota incertae sedis</taxon>
        <taxon>Chytridiomycetes</taxon>
        <taxon>Chytridiales</taxon>
        <taxon>Chytriomycetaceae</taxon>
        <taxon>Physocladia</taxon>
    </lineage>
</organism>
<evidence type="ECO:0000313" key="5">
    <source>
        <dbReference type="EMBL" id="KAJ3112325.1"/>
    </source>
</evidence>
<dbReference type="Gene3D" id="3.40.50.720">
    <property type="entry name" value="NAD(P)-binding Rossmann-like Domain"/>
    <property type="match status" value="1"/>
</dbReference>
<dbReference type="PRINTS" id="PR00080">
    <property type="entry name" value="SDRFAMILY"/>
</dbReference>
<name>A0AAD5SY34_9FUNG</name>
<dbReference type="PANTHER" id="PTHR43490">
    <property type="entry name" value="(+)-NEOMENTHOL DEHYDROGENASE"/>
    <property type="match status" value="1"/>
</dbReference>
<evidence type="ECO:0000256" key="2">
    <source>
        <dbReference type="ARBA" id="ARBA00022857"/>
    </source>
</evidence>
<dbReference type="PANTHER" id="PTHR43490:SF99">
    <property type="entry name" value="SHORT-CHAIN DEHYDROGENASE_REDUCTASE"/>
    <property type="match status" value="1"/>
</dbReference>
<accession>A0AAD5SY34</accession>
<dbReference type="AlphaFoldDB" id="A0AAD5SY34"/>
<evidence type="ECO:0008006" key="7">
    <source>
        <dbReference type="Google" id="ProtNLM"/>
    </source>
</evidence>
<dbReference type="InterPro" id="IPR036291">
    <property type="entry name" value="NAD(P)-bd_dom_sf"/>
</dbReference>
<comment type="similarity">
    <text evidence="1 4">Belongs to the short-chain dehydrogenases/reductases (SDR) family.</text>
</comment>
<dbReference type="EMBL" id="JADGJH010001555">
    <property type="protein sequence ID" value="KAJ3112325.1"/>
    <property type="molecule type" value="Genomic_DNA"/>
</dbReference>
<comment type="caution">
    <text evidence="5">The sequence shown here is derived from an EMBL/GenBank/DDBJ whole genome shotgun (WGS) entry which is preliminary data.</text>
</comment>
<evidence type="ECO:0000256" key="1">
    <source>
        <dbReference type="ARBA" id="ARBA00006484"/>
    </source>
</evidence>
<dbReference type="Pfam" id="PF00106">
    <property type="entry name" value="adh_short"/>
    <property type="match status" value="1"/>
</dbReference>
<dbReference type="GO" id="GO:0016020">
    <property type="term" value="C:membrane"/>
    <property type="evidence" value="ECO:0007669"/>
    <property type="project" value="TreeGrafter"/>
</dbReference>